<organism evidence="1">
    <name type="scientific">Lepeophtheirus salmonis</name>
    <name type="common">Salmon louse</name>
    <name type="synonym">Caligus salmonis</name>
    <dbReference type="NCBI Taxonomy" id="72036"/>
    <lineage>
        <taxon>Eukaryota</taxon>
        <taxon>Metazoa</taxon>
        <taxon>Ecdysozoa</taxon>
        <taxon>Arthropoda</taxon>
        <taxon>Crustacea</taxon>
        <taxon>Multicrustacea</taxon>
        <taxon>Hexanauplia</taxon>
        <taxon>Copepoda</taxon>
        <taxon>Siphonostomatoida</taxon>
        <taxon>Caligidae</taxon>
        <taxon>Lepeophtheirus</taxon>
    </lineage>
</organism>
<reference evidence="1" key="1">
    <citation type="submission" date="2014-05" db="EMBL/GenBank/DDBJ databases">
        <authorList>
            <person name="Chronopoulou M."/>
        </authorList>
    </citation>
    <scope>NUCLEOTIDE SEQUENCE</scope>
    <source>
        <tissue evidence="1">Whole organism</tissue>
    </source>
</reference>
<evidence type="ECO:0000313" key="1">
    <source>
        <dbReference type="EMBL" id="CDW50981.1"/>
    </source>
</evidence>
<sequence>MLHNELLILWQLYLKHINIYLYVSLCTQ</sequence>
<dbReference type="AlphaFoldDB" id="A0A0K2VLQ3"/>
<protein>
    <submittedName>
        <fullName evidence="1">Uncharacterized protein</fullName>
    </submittedName>
</protein>
<dbReference type="EMBL" id="HACA01033620">
    <property type="protein sequence ID" value="CDW50981.1"/>
    <property type="molecule type" value="Transcribed_RNA"/>
</dbReference>
<proteinExistence type="predicted"/>
<name>A0A0K2VLQ3_LEPSM</name>
<accession>A0A0K2VLQ3</accession>